<dbReference type="EMBL" id="LXPE01000002">
    <property type="protein sequence ID" value="OBA28903.1"/>
    <property type="molecule type" value="Genomic_DNA"/>
</dbReference>
<dbReference type="OrthoDB" id="20900at2759"/>
<evidence type="ECO:0000259" key="1">
    <source>
        <dbReference type="Pfam" id="PF08167"/>
    </source>
</evidence>
<feature type="domain" description="Pre-rRNA-processing protein RIX1 N-terminal" evidence="1">
    <location>
        <begin position="18"/>
        <end position="150"/>
    </location>
</feature>
<feature type="non-terminal residue" evidence="2">
    <location>
        <position position="150"/>
    </location>
</feature>
<dbReference type="Pfam" id="PF08167">
    <property type="entry name" value="RIX1"/>
    <property type="match status" value="1"/>
</dbReference>
<proteinExistence type="predicted"/>
<accession>A0A1B7TJK8</accession>
<comment type="caution">
    <text evidence="2">The sequence shown here is derived from an EMBL/GenBank/DDBJ whole genome shotgun (WGS) entry which is preliminary data.</text>
</comment>
<organism evidence="2 3">
    <name type="scientific">Hanseniaspora valbyensis NRRL Y-1626</name>
    <dbReference type="NCBI Taxonomy" id="766949"/>
    <lineage>
        <taxon>Eukaryota</taxon>
        <taxon>Fungi</taxon>
        <taxon>Dikarya</taxon>
        <taxon>Ascomycota</taxon>
        <taxon>Saccharomycotina</taxon>
        <taxon>Saccharomycetes</taxon>
        <taxon>Saccharomycodales</taxon>
        <taxon>Saccharomycodaceae</taxon>
        <taxon>Hanseniaspora</taxon>
    </lineage>
</organism>
<keyword evidence="3" id="KW-1185">Reference proteome</keyword>
<gene>
    <name evidence="2" type="ORF">HANVADRAFT_533</name>
</gene>
<evidence type="ECO:0000313" key="3">
    <source>
        <dbReference type="Proteomes" id="UP000092321"/>
    </source>
</evidence>
<protein>
    <recommendedName>
        <fullName evidence="1">Pre-rRNA-processing protein RIX1 N-terminal domain-containing protein</fullName>
    </recommendedName>
</protein>
<dbReference type="Proteomes" id="UP000092321">
    <property type="component" value="Unassembled WGS sequence"/>
</dbReference>
<dbReference type="InterPro" id="IPR012583">
    <property type="entry name" value="RIX1_N"/>
</dbReference>
<evidence type="ECO:0000313" key="2">
    <source>
        <dbReference type="EMBL" id="OBA28903.1"/>
    </source>
</evidence>
<reference evidence="3" key="1">
    <citation type="journal article" date="2016" name="Proc. Natl. Acad. Sci. U.S.A.">
        <title>Comparative genomics of biotechnologically important yeasts.</title>
        <authorList>
            <person name="Riley R."/>
            <person name="Haridas S."/>
            <person name="Wolfe K.H."/>
            <person name="Lopes M.R."/>
            <person name="Hittinger C.T."/>
            <person name="Goeker M."/>
            <person name="Salamov A.A."/>
            <person name="Wisecaver J.H."/>
            <person name="Long T.M."/>
            <person name="Calvey C.H."/>
            <person name="Aerts A.L."/>
            <person name="Barry K.W."/>
            <person name="Choi C."/>
            <person name="Clum A."/>
            <person name="Coughlan A.Y."/>
            <person name="Deshpande S."/>
            <person name="Douglass A.P."/>
            <person name="Hanson S.J."/>
            <person name="Klenk H.-P."/>
            <person name="LaButti K.M."/>
            <person name="Lapidus A."/>
            <person name="Lindquist E.A."/>
            <person name="Lipzen A.M."/>
            <person name="Meier-Kolthoff J.P."/>
            <person name="Ohm R.A."/>
            <person name="Otillar R.P."/>
            <person name="Pangilinan J.L."/>
            <person name="Peng Y."/>
            <person name="Rokas A."/>
            <person name="Rosa C.A."/>
            <person name="Scheuner C."/>
            <person name="Sibirny A.A."/>
            <person name="Slot J.C."/>
            <person name="Stielow J.B."/>
            <person name="Sun H."/>
            <person name="Kurtzman C.P."/>
            <person name="Blackwell M."/>
            <person name="Grigoriev I.V."/>
            <person name="Jeffries T.W."/>
        </authorList>
    </citation>
    <scope>NUCLEOTIDE SEQUENCE [LARGE SCALE GENOMIC DNA]</scope>
    <source>
        <strain evidence="3">NRRL Y-1626</strain>
    </source>
</reference>
<sequence length="150" mass="17413">MSSNIGSVFLQSHGSYIPLSLIAKNLEQCSVNELEYFLYNLRSNNYISQDVTINDYTVLINKLIKMFNSQSVFDSWKALQVFNVLFSYNPIVLCSFSKTILKELANKLEFMFKKQRLNSSSTSKEFFKSLVFSINNLIKLLRNKPVLKRE</sequence>
<name>A0A1B7TJK8_9ASCO</name>
<dbReference type="AlphaFoldDB" id="A0A1B7TJK8"/>